<evidence type="ECO:0000313" key="2">
    <source>
        <dbReference type="EMBL" id="ETO02647.1"/>
    </source>
</evidence>
<feature type="compositionally biased region" description="Basic and acidic residues" evidence="1">
    <location>
        <begin position="28"/>
        <end position="53"/>
    </location>
</feature>
<dbReference type="AlphaFoldDB" id="X6LNB0"/>
<comment type="caution">
    <text evidence="2">The sequence shown here is derived from an EMBL/GenBank/DDBJ whole genome shotgun (WGS) entry which is preliminary data.</text>
</comment>
<reference evidence="2 3" key="1">
    <citation type="journal article" date="2013" name="Curr. Biol.">
        <title>The Genome of the Foraminiferan Reticulomyxa filosa.</title>
        <authorList>
            <person name="Glockner G."/>
            <person name="Hulsmann N."/>
            <person name="Schleicher M."/>
            <person name="Noegel A.A."/>
            <person name="Eichinger L."/>
            <person name="Gallinger C."/>
            <person name="Pawlowski J."/>
            <person name="Sierra R."/>
            <person name="Euteneuer U."/>
            <person name="Pillet L."/>
            <person name="Moustafa A."/>
            <person name="Platzer M."/>
            <person name="Groth M."/>
            <person name="Szafranski K."/>
            <person name="Schliwa M."/>
        </authorList>
    </citation>
    <scope>NUCLEOTIDE SEQUENCE [LARGE SCALE GENOMIC DNA]</scope>
</reference>
<feature type="compositionally biased region" description="Basic and acidic residues" evidence="1">
    <location>
        <begin position="1"/>
        <end position="19"/>
    </location>
</feature>
<feature type="non-terminal residue" evidence="2">
    <location>
        <position position="81"/>
    </location>
</feature>
<feature type="region of interest" description="Disordered" evidence="1">
    <location>
        <begin position="1"/>
        <end position="61"/>
    </location>
</feature>
<feature type="non-terminal residue" evidence="2">
    <location>
        <position position="1"/>
    </location>
</feature>
<accession>X6LNB0</accession>
<name>X6LNB0_RETFI</name>
<dbReference type="EMBL" id="ASPP01035242">
    <property type="protein sequence ID" value="ETO02647.1"/>
    <property type="molecule type" value="Genomic_DNA"/>
</dbReference>
<evidence type="ECO:0000256" key="1">
    <source>
        <dbReference type="SAM" id="MobiDB-lite"/>
    </source>
</evidence>
<keyword evidence="3" id="KW-1185">Reference proteome</keyword>
<evidence type="ECO:0000313" key="3">
    <source>
        <dbReference type="Proteomes" id="UP000023152"/>
    </source>
</evidence>
<sequence>ENNKAKEQNELEQKTHQTETQDLILENTAKDQNKDAEAKEDRKENEKKLKNVENKGFGPGINLQGYCTNKERCIASKGDRS</sequence>
<dbReference type="Proteomes" id="UP000023152">
    <property type="component" value="Unassembled WGS sequence"/>
</dbReference>
<protein>
    <submittedName>
        <fullName evidence="2">Uncharacterized protein</fullName>
    </submittedName>
</protein>
<organism evidence="2 3">
    <name type="scientific">Reticulomyxa filosa</name>
    <dbReference type="NCBI Taxonomy" id="46433"/>
    <lineage>
        <taxon>Eukaryota</taxon>
        <taxon>Sar</taxon>
        <taxon>Rhizaria</taxon>
        <taxon>Retaria</taxon>
        <taxon>Foraminifera</taxon>
        <taxon>Monothalamids</taxon>
        <taxon>Reticulomyxidae</taxon>
        <taxon>Reticulomyxa</taxon>
    </lineage>
</organism>
<proteinExistence type="predicted"/>
<gene>
    <name evidence="2" type="ORF">RFI_34771</name>
</gene>